<sequence length="109" mass="11369">MDSTQQPIVVELVGRVAPADVPLLCARLQAQVVAAEGAEVICDVGALVVADLTAVDAVARLRLTARRLGRELRLTNAGPELLALLAFVGLGRGDDPDRPSALSPRRPPG</sequence>
<evidence type="ECO:0000313" key="1">
    <source>
        <dbReference type="EMBL" id="MEJ8659322.1"/>
    </source>
</evidence>
<comment type="caution">
    <text evidence="1">The sequence shown here is derived from an EMBL/GenBank/DDBJ whole genome shotgun (WGS) entry which is preliminary data.</text>
</comment>
<name>A0ACC6QLI0_9ACTN</name>
<reference evidence="1" key="1">
    <citation type="submission" date="2024-03" db="EMBL/GenBank/DDBJ databases">
        <title>Novel Streptomyces species of biotechnological and ecological value are a feature of Machair soil.</title>
        <authorList>
            <person name="Prole J.R."/>
            <person name="Goodfellow M."/>
            <person name="Allenby N."/>
            <person name="Ward A.C."/>
        </authorList>
    </citation>
    <scope>NUCLEOTIDE SEQUENCE</scope>
    <source>
        <strain evidence="1">MS1.AVA.4</strain>
    </source>
</reference>
<keyword evidence="2" id="KW-1185">Reference proteome</keyword>
<proteinExistence type="predicted"/>
<dbReference type="Proteomes" id="UP001375539">
    <property type="component" value="Unassembled WGS sequence"/>
</dbReference>
<gene>
    <name evidence="1" type="ORF">WKI58_22855</name>
</gene>
<evidence type="ECO:0000313" key="2">
    <source>
        <dbReference type="Proteomes" id="UP001375539"/>
    </source>
</evidence>
<accession>A0ACC6QLI0</accession>
<dbReference type="EMBL" id="JBBKAI010000002">
    <property type="protein sequence ID" value="MEJ8659322.1"/>
    <property type="molecule type" value="Genomic_DNA"/>
</dbReference>
<organism evidence="1 2">
    <name type="scientific">Streptomyces pratisoli</name>
    <dbReference type="NCBI Taxonomy" id="3139917"/>
    <lineage>
        <taxon>Bacteria</taxon>
        <taxon>Bacillati</taxon>
        <taxon>Actinomycetota</taxon>
        <taxon>Actinomycetes</taxon>
        <taxon>Kitasatosporales</taxon>
        <taxon>Streptomycetaceae</taxon>
        <taxon>Streptomyces</taxon>
    </lineage>
</organism>
<protein>
    <submittedName>
        <fullName evidence="1">STAS domain-containing protein</fullName>
    </submittedName>
</protein>